<dbReference type="Proteomes" id="UP001311915">
    <property type="component" value="Unassembled WGS sequence"/>
</dbReference>
<reference evidence="1 2" key="1">
    <citation type="submission" date="2023-10" db="EMBL/GenBank/DDBJ databases">
        <title>Genome-Wide Identification Analysis in wild type Solanum Pinnatisectum Reveals Some Genes Defensing Phytophthora Infestans.</title>
        <authorList>
            <person name="Sun C."/>
        </authorList>
    </citation>
    <scope>NUCLEOTIDE SEQUENCE [LARGE SCALE GENOMIC DNA]</scope>
    <source>
        <strain evidence="1">LQN</strain>
        <tissue evidence="1">Leaf</tissue>
    </source>
</reference>
<evidence type="ECO:0008006" key="3">
    <source>
        <dbReference type="Google" id="ProtNLM"/>
    </source>
</evidence>
<dbReference type="EMBL" id="JAWPEI010000004">
    <property type="protein sequence ID" value="KAK4729810.1"/>
    <property type="molecule type" value="Genomic_DNA"/>
</dbReference>
<organism evidence="1 2">
    <name type="scientific">Solanum pinnatisectum</name>
    <name type="common">tansyleaf nightshade</name>
    <dbReference type="NCBI Taxonomy" id="50273"/>
    <lineage>
        <taxon>Eukaryota</taxon>
        <taxon>Viridiplantae</taxon>
        <taxon>Streptophyta</taxon>
        <taxon>Embryophyta</taxon>
        <taxon>Tracheophyta</taxon>
        <taxon>Spermatophyta</taxon>
        <taxon>Magnoliopsida</taxon>
        <taxon>eudicotyledons</taxon>
        <taxon>Gunneridae</taxon>
        <taxon>Pentapetalae</taxon>
        <taxon>asterids</taxon>
        <taxon>lamiids</taxon>
        <taxon>Solanales</taxon>
        <taxon>Solanaceae</taxon>
        <taxon>Solanoideae</taxon>
        <taxon>Solaneae</taxon>
        <taxon>Solanum</taxon>
    </lineage>
</organism>
<accession>A0AAV9LYP3</accession>
<proteinExistence type="predicted"/>
<sequence>MVHLAQSADVRASRVEVVMHGLIKWTIDAALGPIRAKMREHIEMIEVHKLALDALTVRVEDCEKDIPAFSDVPLPTTGDEMRADEADAEIEAETDEEQLGEREETVYEELAVLEAAMFEIARQASLQVTSMLGSSGAKDLEIPGTDAQT</sequence>
<keyword evidence="2" id="KW-1185">Reference proteome</keyword>
<comment type="caution">
    <text evidence="1">The sequence shown here is derived from an EMBL/GenBank/DDBJ whole genome shotgun (WGS) entry which is preliminary data.</text>
</comment>
<evidence type="ECO:0000313" key="2">
    <source>
        <dbReference type="Proteomes" id="UP001311915"/>
    </source>
</evidence>
<evidence type="ECO:0000313" key="1">
    <source>
        <dbReference type="EMBL" id="KAK4729810.1"/>
    </source>
</evidence>
<protein>
    <recommendedName>
        <fullName evidence="3">Polyprotein protein</fullName>
    </recommendedName>
</protein>
<name>A0AAV9LYP3_9SOLN</name>
<dbReference type="AlphaFoldDB" id="A0AAV9LYP3"/>
<gene>
    <name evidence="1" type="ORF">R3W88_022798</name>
</gene>